<proteinExistence type="predicted"/>
<protein>
    <submittedName>
        <fullName evidence="1">Uncharacterized protein</fullName>
    </submittedName>
</protein>
<dbReference type="InterPro" id="IPR007789">
    <property type="entry name" value="DUF688"/>
</dbReference>
<reference evidence="1 2" key="1">
    <citation type="submission" date="2024-03" db="EMBL/GenBank/DDBJ databases">
        <authorList>
            <person name="Martinez-Hernandez J."/>
        </authorList>
    </citation>
    <scope>NUCLEOTIDE SEQUENCE [LARGE SCALE GENOMIC DNA]</scope>
</reference>
<organism evidence="1 2">
    <name type="scientific">Lupinus luteus</name>
    <name type="common">European yellow lupine</name>
    <dbReference type="NCBI Taxonomy" id="3873"/>
    <lineage>
        <taxon>Eukaryota</taxon>
        <taxon>Viridiplantae</taxon>
        <taxon>Streptophyta</taxon>
        <taxon>Embryophyta</taxon>
        <taxon>Tracheophyta</taxon>
        <taxon>Spermatophyta</taxon>
        <taxon>Magnoliopsida</taxon>
        <taxon>eudicotyledons</taxon>
        <taxon>Gunneridae</taxon>
        <taxon>Pentapetalae</taxon>
        <taxon>rosids</taxon>
        <taxon>fabids</taxon>
        <taxon>Fabales</taxon>
        <taxon>Fabaceae</taxon>
        <taxon>Papilionoideae</taxon>
        <taxon>50 kb inversion clade</taxon>
        <taxon>genistoids sensu lato</taxon>
        <taxon>core genistoids</taxon>
        <taxon>Genisteae</taxon>
        <taxon>Lupinus</taxon>
    </lineage>
</organism>
<evidence type="ECO:0000313" key="2">
    <source>
        <dbReference type="Proteomes" id="UP001497480"/>
    </source>
</evidence>
<dbReference type="PANTHER" id="PTHR35466">
    <property type="entry name" value="SERINE/ARGININE REPETITIVE MATRIX PROTEIN 1"/>
    <property type="match status" value="1"/>
</dbReference>
<name>A0AAV1XD08_LUPLU</name>
<gene>
    <name evidence="1" type="ORF">LLUT_LOCUS20481</name>
</gene>
<dbReference type="Pfam" id="PF05097">
    <property type="entry name" value="DUF688"/>
    <property type="match status" value="1"/>
</dbReference>
<comment type="caution">
    <text evidence="1">The sequence shown here is derived from an EMBL/GenBank/DDBJ whole genome shotgun (WGS) entry which is preliminary data.</text>
</comment>
<sequence length="177" mass="20235">MVMDYNDTDDYDSFKKQGAVPFKWEIRPGVPIIHHHQNPRVQSEPMPTQLRPPPAGSYLFSPVQTRTRSFRSLPKIRSDRFRFDRPLLSRPESGSTGCFFSPFLKRLKSNKKTVPNQYNNPNSESDYGLKEIEMLSRWSCSSKKSISPFRASTTSSYSITSSPGPISDAEWASFSLF</sequence>
<evidence type="ECO:0000313" key="1">
    <source>
        <dbReference type="EMBL" id="CAL0319421.1"/>
    </source>
</evidence>
<dbReference type="AlphaFoldDB" id="A0AAV1XD08"/>
<dbReference type="EMBL" id="CAXHTB010000014">
    <property type="protein sequence ID" value="CAL0319421.1"/>
    <property type="molecule type" value="Genomic_DNA"/>
</dbReference>
<keyword evidence="2" id="KW-1185">Reference proteome</keyword>
<accession>A0AAV1XD08</accession>
<dbReference type="Proteomes" id="UP001497480">
    <property type="component" value="Unassembled WGS sequence"/>
</dbReference>
<dbReference type="PANTHER" id="PTHR35466:SF4">
    <property type="entry name" value="EXPRESSED PROTEIN"/>
    <property type="match status" value="1"/>
</dbReference>